<accession>A0A9E7KJJ9</accession>
<dbReference type="Proteomes" id="UP001055439">
    <property type="component" value="Chromosome 7"/>
</dbReference>
<name>A0A9E7KJJ9_9LILI</name>
<protein>
    <submittedName>
        <fullName evidence="1">Uncharacterized protein</fullName>
    </submittedName>
</protein>
<sequence>MGGLPSIGIDVMVNGRSTVVEDNPVHAVHASRQEHHHSPFYITIDIFGFSKHGGSNFEKETLHSSSSSAAAVV</sequence>
<evidence type="ECO:0000313" key="1">
    <source>
        <dbReference type="EMBL" id="URE18514.1"/>
    </source>
</evidence>
<dbReference type="EMBL" id="CP097509">
    <property type="protein sequence ID" value="URE18514.1"/>
    <property type="molecule type" value="Genomic_DNA"/>
</dbReference>
<reference evidence="1" key="1">
    <citation type="submission" date="2022-05" db="EMBL/GenBank/DDBJ databases">
        <title>The Musa troglodytarum L. genome provides insights into the mechanism of non-climacteric behaviour and enrichment of carotenoids.</title>
        <authorList>
            <person name="Wang J."/>
        </authorList>
    </citation>
    <scope>NUCLEOTIDE SEQUENCE</scope>
    <source>
        <tissue evidence="1">Leaf</tissue>
    </source>
</reference>
<keyword evidence="2" id="KW-1185">Reference proteome</keyword>
<dbReference type="AlphaFoldDB" id="A0A9E7KJJ9"/>
<organism evidence="1 2">
    <name type="scientific">Musa troglodytarum</name>
    <name type="common">fe'i banana</name>
    <dbReference type="NCBI Taxonomy" id="320322"/>
    <lineage>
        <taxon>Eukaryota</taxon>
        <taxon>Viridiplantae</taxon>
        <taxon>Streptophyta</taxon>
        <taxon>Embryophyta</taxon>
        <taxon>Tracheophyta</taxon>
        <taxon>Spermatophyta</taxon>
        <taxon>Magnoliopsida</taxon>
        <taxon>Liliopsida</taxon>
        <taxon>Zingiberales</taxon>
        <taxon>Musaceae</taxon>
        <taxon>Musa</taxon>
    </lineage>
</organism>
<gene>
    <name evidence="1" type="ORF">MUK42_36606</name>
</gene>
<proteinExistence type="predicted"/>
<evidence type="ECO:0000313" key="2">
    <source>
        <dbReference type="Proteomes" id="UP001055439"/>
    </source>
</evidence>